<dbReference type="SUPFAM" id="SSF56801">
    <property type="entry name" value="Acetyl-CoA synthetase-like"/>
    <property type="match status" value="1"/>
</dbReference>
<organism evidence="4 5">
    <name type="scientific">Streptomyces kasugaensis</name>
    <dbReference type="NCBI Taxonomy" id="1946"/>
    <lineage>
        <taxon>Bacteria</taxon>
        <taxon>Bacillati</taxon>
        <taxon>Actinomycetota</taxon>
        <taxon>Actinomycetes</taxon>
        <taxon>Kitasatosporales</taxon>
        <taxon>Streptomycetaceae</taxon>
        <taxon>Streptomyces</taxon>
    </lineage>
</organism>
<dbReference type="PROSITE" id="PS00455">
    <property type="entry name" value="AMP_BINDING"/>
    <property type="match status" value="1"/>
</dbReference>
<feature type="region of interest" description="Disordered" evidence="2">
    <location>
        <begin position="218"/>
        <end position="275"/>
    </location>
</feature>
<dbReference type="Gene3D" id="3.40.50.12780">
    <property type="entry name" value="N-terminal domain of ligase-like"/>
    <property type="match status" value="1"/>
</dbReference>
<protein>
    <recommendedName>
        <fullName evidence="3">AMP-dependent synthetase/ligase domain-containing protein</fullName>
    </recommendedName>
</protein>
<comment type="caution">
    <text evidence="4">The sequence shown here is derived from an EMBL/GenBank/DDBJ whole genome shotgun (WGS) entry which is preliminary data.</text>
</comment>
<dbReference type="InterPro" id="IPR020845">
    <property type="entry name" value="AMP-binding_CS"/>
</dbReference>
<dbReference type="PANTHER" id="PTHR43352:SF1">
    <property type="entry name" value="ANTHRANILATE--COA LIGASE"/>
    <property type="match status" value="1"/>
</dbReference>
<dbReference type="GO" id="GO:0044550">
    <property type="term" value="P:secondary metabolite biosynthetic process"/>
    <property type="evidence" value="ECO:0007669"/>
    <property type="project" value="TreeGrafter"/>
</dbReference>
<evidence type="ECO:0000313" key="4">
    <source>
        <dbReference type="EMBL" id="TBO59395.1"/>
    </source>
</evidence>
<sequence length="275" mass="29576">MEPRSSAHTDTFTRDRLPPPGQWPRLTDLGYPDRLNCGTELLDATIGRLGPDRPAMRDANGPVWTYGQLRDRVDAIARARTDDLGVRPGNRVLLRGPTTPWPAACWPAMMKAGAVAVTVLAAHRPPELATICRLARVRYALYDARSVADLARAGVLGLRITVYGGDGPDDLRRPARRRTEPFEAVATAADDVALIAFTSGTTGRPKGCMRMWCCGPASRGARRPPPRCAPSPSPRSRRTNARARSSSTPPCRAPRPANSSASGCAPAPWSAADPL</sequence>
<evidence type="ECO:0000256" key="1">
    <source>
        <dbReference type="ARBA" id="ARBA00022598"/>
    </source>
</evidence>
<dbReference type="InterPro" id="IPR000873">
    <property type="entry name" value="AMP-dep_synth/lig_dom"/>
</dbReference>
<dbReference type="AlphaFoldDB" id="A0A4Q9HWN9"/>
<gene>
    <name evidence="4" type="ORF">EYS09_12370</name>
</gene>
<dbReference type="EMBL" id="SIXH01000083">
    <property type="protein sequence ID" value="TBO59395.1"/>
    <property type="molecule type" value="Genomic_DNA"/>
</dbReference>
<evidence type="ECO:0000256" key="2">
    <source>
        <dbReference type="SAM" id="MobiDB-lite"/>
    </source>
</evidence>
<reference evidence="4 5" key="1">
    <citation type="submission" date="2019-02" db="EMBL/GenBank/DDBJ databases">
        <title>Draft Genome Sequence of Streptomyces sp. AM-2504, identified by 16S rRNA comparative analysis as a Streptomyces Kasugaensis strain.</title>
        <authorList>
            <person name="Napolioni V."/>
            <person name="Giuliodori A.M."/>
            <person name="Spurio R."/>
            <person name="Fabbretti A."/>
        </authorList>
    </citation>
    <scope>NUCLEOTIDE SEQUENCE [LARGE SCALE GENOMIC DNA]</scope>
    <source>
        <strain evidence="4 5">AM-2504</strain>
    </source>
</reference>
<evidence type="ECO:0000313" key="5">
    <source>
        <dbReference type="Proteomes" id="UP000292452"/>
    </source>
</evidence>
<feature type="domain" description="AMP-dependent synthetase/ligase" evidence="3">
    <location>
        <begin position="51"/>
        <end position="209"/>
    </location>
</feature>
<dbReference type="GO" id="GO:0016878">
    <property type="term" value="F:acid-thiol ligase activity"/>
    <property type="evidence" value="ECO:0007669"/>
    <property type="project" value="TreeGrafter"/>
</dbReference>
<accession>A0A4Q9HWN9</accession>
<evidence type="ECO:0000259" key="3">
    <source>
        <dbReference type="Pfam" id="PF00501"/>
    </source>
</evidence>
<dbReference type="PANTHER" id="PTHR43352">
    <property type="entry name" value="ACETYL-COA SYNTHETASE"/>
    <property type="match status" value="1"/>
</dbReference>
<feature type="compositionally biased region" description="Basic and acidic residues" evidence="2">
    <location>
        <begin position="1"/>
        <end position="17"/>
    </location>
</feature>
<dbReference type="Proteomes" id="UP000292452">
    <property type="component" value="Unassembled WGS sequence"/>
</dbReference>
<dbReference type="Pfam" id="PF00501">
    <property type="entry name" value="AMP-binding"/>
    <property type="match status" value="1"/>
</dbReference>
<keyword evidence="1" id="KW-0436">Ligase</keyword>
<name>A0A4Q9HWN9_STRKA</name>
<proteinExistence type="predicted"/>
<feature type="region of interest" description="Disordered" evidence="2">
    <location>
        <begin position="1"/>
        <end position="26"/>
    </location>
</feature>
<dbReference type="InterPro" id="IPR042099">
    <property type="entry name" value="ANL_N_sf"/>
</dbReference>
<keyword evidence="5" id="KW-1185">Reference proteome</keyword>